<dbReference type="RefSeq" id="WP_309874411.1">
    <property type="nucleotide sequence ID" value="NZ_CP133838.1"/>
</dbReference>
<dbReference type="EMBL" id="CP133838">
    <property type="protein sequence ID" value="WMY72479.1"/>
    <property type="molecule type" value="Genomic_DNA"/>
</dbReference>
<protein>
    <submittedName>
        <fullName evidence="1">TIGR03751 family conjugal transfer lipoprotein</fullName>
    </submittedName>
</protein>
<evidence type="ECO:0000313" key="2">
    <source>
        <dbReference type="Proteomes" id="UP001246690"/>
    </source>
</evidence>
<dbReference type="InterPro" id="IPR022262">
    <property type="entry name" value="Lipoprot_put"/>
</dbReference>
<keyword evidence="2" id="KW-1185">Reference proteome</keyword>
<organism evidence="1 2">
    <name type="scientific">Buttiauxella selenatireducens</name>
    <dbReference type="NCBI Taxonomy" id="3073902"/>
    <lineage>
        <taxon>Bacteria</taxon>
        <taxon>Pseudomonadati</taxon>
        <taxon>Pseudomonadota</taxon>
        <taxon>Gammaproteobacteria</taxon>
        <taxon>Enterobacterales</taxon>
        <taxon>Enterobacteriaceae</taxon>
        <taxon>Buttiauxella</taxon>
    </lineage>
</organism>
<sequence length="132" mass="14582">MQIKHAFIFSILLAGLSGCSTSQKTLLPVDENTTMLSLWSRQTGSGNRLFDARSLLRRPLTGNPQQVLKGYTRTAASEITAQFSRLPDPDMVMYVYPHLTGGEGVPVPGYSTVFAFYRNVHYALPGERTEGL</sequence>
<keyword evidence="1" id="KW-0449">Lipoprotein</keyword>
<name>A0ABY9S4Q5_9ENTR</name>
<dbReference type="NCBIfam" id="TIGR03751">
    <property type="entry name" value="conj_TIGR03751"/>
    <property type="match status" value="1"/>
</dbReference>
<gene>
    <name evidence="1" type="ORF">RHD99_13385</name>
</gene>
<proteinExistence type="predicted"/>
<dbReference type="Proteomes" id="UP001246690">
    <property type="component" value="Chromosome"/>
</dbReference>
<evidence type="ECO:0000313" key="1">
    <source>
        <dbReference type="EMBL" id="WMY72479.1"/>
    </source>
</evidence>
<reference evidence="1 2" key="1">
    <citation type="submission" date="2023-09" db="EMBL/GenBank/DDBJ databases">
        <title>Buttiauxella selenatireducens sp. nov., isolated from the rhizosphere of Cardamine hupingshanesis.</title>
        <authorList>
            <person name="Zhang S."/>
            <person name="Xu Z."/>
            <person name="Wang H."/>
            <person name="Guo Y."/>
        </authorList>
    </citation>
    <scope>NUCLEOTIDE SEQUENCE [LARGE SCALE GENOMIC DNA]</scope>
    <source>
        <strain evidence="1 2">R73</strain>
    </source>
</reference>
<dbReference type="PROSITE" id="PS51257">
    <property type="entry name" value="PROKAR_LIPOPROTEIN"/>
    <property type="match status" value="1"/>
</dbReference>
<accession>A0ABY9S4Q5</accession>